<name>A0A2T6IUZ0_TOXGO</name>
<evidence type="ECO:0000313" key="2">
    <source>
        <dbReference type="Proteomes" id="UP000244488"/>
    </source>
</evidence>
<accession>A0A2T6IUZ0</accession>
<dbReference type="VEuPathDB" id="ToxoDB:TGBR9_253030C"/>
<organism evidence="1 2">
    <name type="scientific">Toxoplasma gondii TgCATBr9</name>
    <dbReference type="NCBI Taxonomy" id="943120"/>
    <lineage>
        <taxon>Eukaryota</taxon>
        <taxon>Sar</taxon>
        <taxon>Alveolata</taxon>
        <taxon>Apicomplexa</taxon>
        <taxon>Conoidasida</taxon>
        <taxon>Coccidia</taxon>
        <taxon>Eucoccidiorida</taxon>
        <taxon>Eimeriorina</taxon>
        <taxon>Sarcocystidae</taxon>
        <taxon>Toxoplasma</taxon>
    </lineage>
</organism>
<protein>
    <submittedName>
        <fullName evidence="1">Glycosyl hydrolase, family 31 protein</fullName>
    </submittedName>
</protein>
<evidence type="ECO:0000313" key="1">
    <source>
        <dbReference type="EMBL" id="PUA89133.1"/>
    </source>
</evidence>
<dbReference type="GO" id="GO:0016787">
    <property type="term" value="F:hydrolase activity"/>
    <property type="evidence" value="ECO:0007669"/>
    <property type="project" value="UniProtKB-KW"/>
</dbReference>
<gene>
    <name evidence="1" type="ORF">TGBR9_253030C</name>
</gene>
<sequence length="126" mass="14231">MLVFTANELVSKGARGRLTNVGCGLLSFPACRAVERIVLWAVESPPTRVVVRRESPLRVEEAPDKLAEEEVEGEKEEELFFSSEEIVAPHHETQTQLLGGKTFFRVNVKLPKIDVGKNDWQVLFHF</sequence>
<dbReference type="EMBL" id="AFHV02001415">
    <property type="protein sequence ID" value="PUA89133.1"/>
    <property type="molecule type" value="Genomic_DNA"/>
</dbReference>
<reference evidence="1 2" key="1">
    <citation type="journal article" date="2016" name="Nat. Commun.">
        <title>Local admixture of amplified and diversified secreted pathogenesis determinants shapes mosaic Toxoplasma gondii genomes.</title>
        <authorList>
            <person name="Lorenzi H."/>
            <person name="Khan A."/>
            <person name="Behnke M.S."/>
            <person name="Namasivayam S."/>
            <person name="Swapna L.S."/>
            <person name="Hadjithomas M."/>
            <person name="Karamycheva S."/>
            <person name="Pinney D."/>
            <person name="Brunk B.P."/>
            <person name="Ajioka J.W."/>
            <person name="Ajzenberg D."/>
            <person name="Boothroyd J.C."/>
            <person name="Boyle J.P."/>
            <person name="Darde M.L."/>
            <person name="Diaz-Miranda M.A."/>
            <person name="Dubey J.P."/>
            <person name="Fritz H.M."/>
            <person name="Gennari S.M."/>
            <person name="Gregory B.D."/>
            <person name="Kim K."/>
            <person name="Saeij J.P."/>
            <person name="Su C."/>
            <person name="White M.W."/>
            <person name="Zhu X.Q."/>
            <person name="Howe D.K."/>
            <person name="Rosenthal B.M."/>
            <person name="Grigg M.E."/>
            <person name="Parkinson J."/>
            <person name="Liu L."/>
            <person name="Kissinger J.C."/>
            <person name="Roos D.S."/>
            <person name="Sibley L.D."/>
        </authorList>
    </citation>
    <scope>NUCLEOTIDE SEQUENCE [LARGE SCALE GENOMIC DNA]</scope>
    <source>
        <strain evidence="1 2">TgCATBr9</strain>
    </source>
</reference>
<comment type="caution">
    <text evidence="1">The sequence shown here is derived from an EMBL/GenBank/DDBJ whole genome shotgun (WGS) entry which is preliminary data.</text>
</comment>
<dbReference type="Proteomes" id="UP000244488">
    <property type="component" value="Unassembled WGS sequence"/>
</dbReference>
<keyword evidence="1" id="KW-0378">Hydrolase</keyword>
<proteinExistence type="predicted"/>
<dbReference type="AlphaFoldDB" id="A0A2T6IUZ0"/>